<comment type="caution">
    <text evidence="2">The sequence shown here is derived from an EMBL/GenBank/DDBJ whole genome shotgun (WGS) entry which is preliminary data.</text>
</comment>
<evidence type="ECO:0000256" key="1">
    <source>
        <dbReference type="SAM" id="MobiDB-lite"/>
    </source>
</evidence>
<feature type="region of interest" description="Disordered" evidence="1">
    <location>
        <begin position="15"/>
        <end position="52"/>
    </location>
</feature>
<reference evidence="2 3" key="1">
    <citation type="submission" date="2024-10" db="EMBL/GenBank/DDBJ databases">
        <title>The Natural Products Discovery Center: Release of the First 8490 Sequenced Strains for Exploring Actinobacteria Biosynthetic Diversity.</title>
        <authorList>
            <person name="Kalkreuter E."/>
            <person name="Kautsar S.A."/>
            <person name="Yang D."/>
            <person name="Bader C.D."/>
            <person name="Teijaro C.N."/>
            <person name="Fluegel L."/>
            <person name="Davis C.M."/>
            <person name="Simpson J.R."/>
            <person name="Lauterbach L."/>
            <person name="Steele A.D."/>
            <person name="Gui C."/>
            <person name="Meng S."/>
            <person name="Li G."/>
            <person name="Viehrig K."/>
            <person name="Ye F."/>
            <person name="Su P."/>
            <person name="Kiefer A.F."/>
            <person name="Nichols A."/>
            <person name="Cepeda A.J."/>
            <person name="Yan W."/>
            <person name="Fan B."/>
            <person name="Jiang Y."/>
            <person name="Adhikari A."/>
            <person name="Zheng C.-J."/>
            <person name="Schuster L."/>
            <person name="Cowan T.M."/>
            <person name="Smanski M.J."/>
            <person name="Chevrette M.G."/>
            <person name="De Carvalho L.P.S."/>
            <person name="Shen B."/>
        </authorList>
    </citation>
    <scope>NUCLEOTIDE SEQUENCE [LARGE SCALE GENOMIC DNA]</scope>
    <source>
        <strain evidence="2 3">NPDC019626</strain>
    </source>
</reference>
<sequence length="108" mass="11953">MPAIVRTVRFADCSLTSRAPDPGGLRPADRSSSTRTAPRSPNPALAAGPLVAPFRGERTTGIKPSFLWLRYRSGWASKPGQERSWRWRSARRPDDSVIRIALAHPPHL</sequence>
<dbReference type="EMBL" id="JBIRXV010000001">
    <property type="protein sequence ID" value="MFI2320042.1"/>
    <property type="molecule type" value="Genomic_DNA"/>
</dbReference>
<proteinExistence type="predicted"/>
<evidence type="ECO:0000313" key="2">
    <source>
        <dbReference type="EMBL" id="MFI2320042.1"/>
    </source>
</evidence>
<feature type="compositionally biased region" description="Low complexity" evidence="1">
    <location>
        <begin position="30"/>
        <end position="39"/>
    </location>
</feature>
<dbReference type="RefSeq" id="WP_396953500.1">
    <property type="nucleotide sequence ID" value="NZ_JBIRXV010000001.1"/>
</dbReference>
<evidence type="ECO:0000313" key="3">
    <source>
        <dbReference type="Proteomes" id="UP001611450"/>
    </source>
</evidence>
<gene>
    <name evidence="2" type="ORF">ACH47G_06090</name>
</gene>
<dbReference type="InterPro" id="IPR025633">
    <property type="entry name" value="DUF4291"/>
</dbReference>
<dbReference type="Pfam" id="PF14124">
    <property type="entry name" value="DUF4291"/>
    <property type="match status" value="1"/>
</dbReference>
<name>A0ABW7WAN3_9NOCA</name>
<protein>
    <submittedName>
        <fullName evidence="2">DUF4291 family protein</fullName>
    </submittedName>
</protein>
<accession>A0ABW7WAN3</accession>
<dbReference type="Proteomes" id="UP001611450">
    <property type="component" value="Unassembled WGS sequence"/>
</dbReference>
<keyword evidence="3" id="KW-1185">Reference proteome</keyword>
<organism evidence="2 3">
    <name type="scientific">Nocardia beijingensis</name>
    <dbReference type="NCBI Taxonomy" id="95162"/>
    <lineage>
        <taxon>Bacteria</taxon>
        <taxon>Bacillati</taxon>
        <taxon>Actinomycetota</taxon>
        <taxon>Actinomycetes</taxon>
        <taxon>Mycobacteriales</taxon>
        <taxon>Nocardiaceae</taxon>
        <taxon>Nocardia</taxon>
    </lineage>
</organism>